<dbReference type="Pfam" id="PF10411">
    <property type="entry name" value="DsbC_N"/>
    <property type="match status" value="1"/>
</dbReference>
<comment type="caution">
    <text evidence="7">The sequence shown here is derived from an EMBL/GenBank/DDBJ whole genome shotgun (WGS) entry which is preliminary data.</text>
</comment>
<dbReference type="EMBL" id="PNJD01000076">
    <property type="protein sequence ID" value="PMP97988.1"/>
    <property type="molecule type" value="Genomic_DNA"/>
</dbReference>
<dbReference type="Pfam" id="PF13098">
    <property type="entry name" value="Thioredoxin_2"/>
    <property type="match status" value="1"/>
</dbReference>
<keyword evidence="3" id="KW-0732">Signal</keyword>
<dbReference type="GO" id="GO:0042597">
    <property type="term" value="C:periplasmic space"/>
    <property type="evidence" value="ECO:0007669"/>
    <property type="project" value="UniProtKB-SubCell"/>
</dbReference>
<sequence length="228" mass="25147">MSKKSIVLVVFSVFLALAFLSGSSKLKSEIACDENAIKGKVSTFGGAVVNSINPVHLGSVTLCEVIVDIGGRKDIIYSTPEGNYFIFGILVDTKTRLSPTMAKKEEINKVVLNEVQWKKLKSLVDATYGDGPKNVYLFTDPHCPFCKRLEGTLKELADKGLIKIHIILFPVHDSAVSVSSAFICQKGSGRDYIEHKFEKYTKPCSEGDKKLEENRRFAQELRITGTPG</sequence>
<dbReference type="InterPro" id="IPR036249">
    <property type="entry name" value="Thioredoxin-like_sf"/>
</dbReference>
<feature type="domain" description="Disulphide bond isomerase DsbC/G N-terminal" evidence="5">
    <location>
        <begin position="33"/>
        <end position="98"/>
    </location>
</feature>
<keyword evidence="4" id="KW-0574">Periplasm</keyword>
<dbReference type="InterPro" id="IPR051470">
    <property type="entry name" value="Thiol:disulfide_interchange"/>
</dbReference>
<evidence type="ECO:0000259" key="6">
    <source>
        <dbReference type="Pfam" id="PF13098"/>
    </source>
</evidence>
<dbReference type="InterPro" id="IPR009094">
    <property type="entry name" value="DiS-bond_isomerase_DsbC/G_N_sf"/>
</dbReference>
<name>A0A2N7QGB2_9BACT</name>
<dbReference type="Gene3D" id="3.10.450.70">
    <property type="entry name" value="Disulphide bond isomerase, DsbC/G, N-terminal"/>
    <property type="match status" value="1"/>
</dbReference>
<evidence type="ECO:0000313" key="7">
    <source>
        <dbReference type="EMBL" id="PMP97988.1"/>
    </source>
</evidence>
<dbReference type="Proteomes" id="UP000235619">
    <property type="component" value="Unassembled WGS sequence"/>
</dbReference>
<feature type="non-terminal residue" evidence="7">
    <location>
        <position position="228"/>
    </location>
</feature>
<dbReference type="AlphaFoldDB" id="A0A2N7QGB2"/>
<protein>
    <recommendedName>
        <fullName evidence="9">Thiol:disulfide interchange protein</fullName>
    </recommendedName>
</protein>
<evidence type="ECO:0000256" key="3">
    <source>
        <dbReference type="ARBA" id="ARBA00022729"/>
    </source>
</evidence>
<dbReference type="InterPro" id="IPR012336">
    <property type="entry name" value="Thioredoxin-like_fold"/>
</dbReference>
<dbReference type="PANTHER" id="PTHR35272:SF3">
    <property type="entry name" value="THIOL:DISULFIDE INTERCHANGE PROTEIN DSBC"/>
    <property type="match status" value="1"/>
</dbReference>
<reference evidence="7 8" key="1">
    <citation type="submission" date="2018-01" db="EMBL/GenBank/DDBJ databases">
        <title>Metagenomic assembled genomes from two thermal pools in the Uzon Caldera, Kamchatka, Russia.</title>
        <authorList>
            <person name="Wilkins L."/>
            <person name="Ettinger C."/>
        </authorList>
    </citation>
    <scope>NUCLEOTIDE SEQUENCE [LARGE SCALE GENOMIC DNA]</scope>
    <source>
        <strain evidence="7">ARK-04</strain>
    </source>
</reference>
<proteinExistence type="inferred from homology"/>
<dbReference type="Gene3D" id="3.40.30.10">
    <property type="entry name" value="Glutaredoxin"/>
    <property type="match status" value="1"/>
</dbReference>
<accession>A0A2N7QGB2</accession>
<dbReference type="InterPro" id="IPR018950">
    <property type="entry name" value="DiS-bond_isomerase_DsbC/G_N"/>
</dbReference>
<comment type="subcellular location">
    <subcellularLocation>
        <location evidence="1">Periplasm</location>
    </subcellularLocation>
</comment>
<evidence type="ECO:0000313" key="8">
    <source>
        <dbReference type="Proteomes" id="UP000235619"/>
    </source>
</evidence>
<evidence type="ECO:0008006" key="9">
    <source>
        <dbReference type="Google" id="ProtNLM"/>
    </source>
</evidence>
<gene>
    <name evidence="7" type="ORF">C0169_01215</name>
</gene>
<evidence type="ECO:0000256" key="4">
    <source>
        <dbReference type="ARBA" id="ARBA00022764"/>
    </source>
</evidence>
<comment type="similarity">
    <text evidence="2">Belongs to the thioredoxin family. DsbC subfamily.</text>
</comment>
<evidence type="ECO:0000256" key="1">
    <source>
        <dbReference type="ARBA" id="ARBA00004418"/>
    </source>
</evidence>
<organism evidence="7 8">
    <name type="scientific">Thermodesulfobacterium geofontis</name>
    <dbReference type="NCBI Taxonomy" id="1295609"/>
    <lineage>
        <taxon>Bacteria</taxon>
        <taxon>Pseudomonadati</taxon>
        <taxon>Thermodesulfobacteriota</taxon>
        <taxon>Thermodesulfobacteria</taxon>
        <taxon>Thermodesulfobacteriales</taxon>
        <taxon>Thermodesulfobacteriaceae</taxon>
        <taxon>Thermodesulfobacterium</taxon>
    </lineage>
</organism>
<evidence type="ECO:0000256" key="2">
    <source>
        <dbReference type="ARBA" id="ARBA00009813"/>
    </source>
</evidence>
<dbReference type="SUPFAM" id="SSF52833">
    <property type="entry name" value="Thioredoxin-like"/>
    <property type="match status" value="1"/>
</dbReference>
<dbReference type="PANTHER" id="PTHR35272">
    <property type="entry name" value="THIOL:DISULFIDE INTERCHANGE PROTEIN DSBC-RELATED"/>
    <property type="match status" value="1"/>
</dbReference>
<evidence type="ECO:0000259" key="5">
    <source>
        <dbReference type="Pfam" id="PF10411"/>
    </source>
</evidence>
<feature type="domain" description="Thioredoxin-like fold" evidence="6">
    <location>
        <begin position="131"/>
        <end position="227"/>
    </location>
</feature>